<evidence type="ECO:0000259" key="6">
    <source>
        <dbReference type="PROSITE" id="PS51296"/>
    </source>
</evidence>
<dbReference type="EMBL" id="LMTZ01000172">
    <property type="protein sequence ID" value="KST61781.1"/>
    <property type="molecule type" value="Genomic_DNA"/>
</dbReference>
<dbReference type="GO" id="GO:0051537">
    <property type="term" value="F:2 iron, 2 sulfur cluster binding"/>
    <property type="evidence" value="ECO:0007669"/>
    <property type="project" value="UniProtKB-KW"/>
</dbReference>
<keyword evidence="8" id="KW-1185">Reference proteome</keyword>
<sequence length="324" mass="38150">MIFNYWYAIFESKKLRHKPVHIKRMGEELVLWRDAKGKAICMIDRCPHRGAALSLGKVKNDCIECPYHGFQYDIKGQCRLMPCIGKNALIPPGFRVKKFPTREAQEFIWIWWGEERLSLPDLPWFEELPNDLAHTAESSQVWDIHYSRIMENNFDIHHLPFVHRSVTPGVGTLLDPYKVEVNGDFIRTWGQLRQDNGKSAEESPGWFFRIIVIFPQLTLLELAPKVRLVVVVTPIDRDYSWVAIRYYQDYVKLPVIGWFVSWLILMVEFKIFQEKQDLPILRSLKPKNAKKSTNKLVYPDTGSAHYLKRHEQLMYQNTHKNIEP</sequence>
<dbReference type="Gene3D" id="2.102.10.10">
    <property type="entry name" value="Rieske [2Fe-2S] iron-sulphur domain"/>
    <property type="match status" value="1"/>
</dbReference>
<evidence type="ECO:0000256" key="3">
    <source>
        <dbReference type="ARBA" id="ARBA00023002"/>
    </source>
</evidence>
<dbReference type="PROSITE" id="PS51296">
    <property type="entry name" value="RIESKE"/>
    <property type="match status" value="1"/>
</dbReference>
<dbReference type="GO" id="GO:0005506">
    <property type="term" value="F:iron ion binding"/>
    <property type="evidence" value="ECO:0007669"/>
    <property type="project" value="InterPro"/>
</dbReference>
<evidence type="ECO:0000256" key="1">
    <source>
        <dbReference type="ARBA" id="ARBA00022714"/>
    </source>
</evidence>
<dbReference type="PANTHER" id="PTHR21266">
    <property type="entry name" value="IRON-SULFUR DOMAIN CONTAINING PROTEIN"/>
    <property type="match status" value="1"/>
</dbReference>
<evidence type="ECO:0000256" key="2">
    <source>
        <dbReference type="ARBA" id="ARBA00022723"/>
    </source>
</evidence>
<proteinExistence type="predicted"/>
<evidence type="ECO:0000313" key="7">
    <source>
        <dbReference type="EMBL" id="KST61781.1"/>
    </source>
</evidence>
<keyword evidence="3" id="KW-0560">Oxidoreductase</keyword>
<feature type="domain" description="Rieske" evidence="6">
    <location>
        <begin position="6"/>
        <end position="110"/>
    </location>
</feature>
<dbReference type="CDD" id="cd03469">
    <property type="entry name" value="Rieske_RO_Alpha_N"/>
    <property type="match status" value="1"/>
</dbReference>
<dbReference type="GO" id="GO:0016705">
    <property type="term" value="F:oxidoreductase activity, acting on paired donors, with incorporation or reduction of molecular oxygen"/>
    <property type="evidence" value="ECO:0007669"/>
    <property type="project" value="UniProtKB-ARBA"/>
</dbReference>
<dbReference type="PANTHER" id="PTHR21266:SF59">
    <property type="entry name" value="BLR4922 PROTEIN"/>
    <property type="match status" value="1"/>
</dbReference>
<name>A0A0V7ZBA6_9CYAN</name>
<dbReference type="InterPro" id="IPR036922">
    <property type="entry name" value="Rieske_2Fe-2S_sf"/>
</dbReference>
<dbReference type="Pfam" id="PF00355">
    <property type="entry name" value="Rieske"/>
    <property type="match status" value="1"/>
</dbReference>
<dbReference type="SUPFAM" id="SSF55961">
    <property type="entry name" value="Bet v1-like"/>
    <property type="match status" value="1"/>
</dbReference>
<dbReference type="InterPro" id="IPR017941">
    <property type="entry name" value="Rieske_2Fe-2S"/>
</dbReference>
<comment type="caution">
    <text evidence="7">The sequence shown here is derived from an EMBL/GenBank/DDBJ whole genome shotgun (WGS) entry which is preliminary data.</text>
</comment>
<organism evidence="7 8">
    <name type="scientific">Mastigocoleus testarum BC008</name>
    <dbReference type="NCBI Taxonomy" id="371196"/>
    <lineage>
        <taxon>Bacteria</taxon>
        <taxon>Bacillati</taxon>
        <taxon>Cyanobacteriota</taxon>
        <taxon>Cyanophyceae</taxon>
        <taxon>Nostocales</taxon>
        <taxon>Hapalosiphonaceae</taxon>
        <taxon>Mastigocoleus</taxon>
    </lineage>
</organism>
<accession>A0A0V7ZBA6</accession>
<dbReference type="PROSITE" id="PS00570">
    <property type="entry name" value="RING_HYDROXYL_ALPHA"/>
    <property type="match status" value="1"/>
</dbReference>
<gene>
    <name evidence="7" type="ORF">BC008_06975</name>
</gene>
<keyword evidence="2" id="KW-0479">Metal-binding</keyword>
<evidence type="ECO:0000256" key="5">
    <source>
        <dbReference type="ARBA" id="ARBA00023014"/>
    </source>
</evidence>
<keyword evidence="1" id="KW-0001">2Fe-2S</keyword>
<dbReference type="RefSeq" id="WP_058184911.1">
    <property type="nucleotide sequence ID" value="NZ_LMTZ01000172.1"/>
</dbReference>
<dbReference type="InterPro" id="IPR050584">
    <property type="entry name" value="Cholesterol_7-desaturase"/>
</dbReference>
<reference evidence="7 8" key="1">
    <citation type="journal article" date="2015" name="Genome Announc.">
        <title>Draft Genome of the Euendolithic (true boring) Cyanobacterium Mastigocoleus testarum strain BC008.</title>
        <authorList>
            <person name="Guida B.S."/>
            <person name="Garcia-Pichel F."/>
        </authorList>
    </citation>
    <scope>NUCLEOTIDE SEQUENCE [LARGE SCALE GENOMIC DNA]</scope>
    <source>
        <strain evidence="7 8">BC008</strain>
    </source>
</reference>
<keyword evidence="4" id="KW-0408">Iron</keyword>
<keyword evidence="5" id="KW-0411">Iron-sulfur</keyword>
<protein>
    <recommendedName>
        <fullName evidence="6">Rieske domain-containing protein</fullName>
    </recommendedName>
</protein>
<dbReference type="OrthoDB" id="477744at2"/>
<dbReference type="InterPro" id="IPR044043">
    <property type="entry name" value="VanA_C_cat"/>
</dbReference>
<dbReference type="Gene3D" id="3.90.380.10">
    <property type="entry name" value="Naphthalene 1,2-dioxygenase Alpha Subunit, Chain A, domain 1"/>
    <property type="match status" value="1"/>
</dbReference>
<evidence type="ECO:0000256" key="4">
    <source>
        <dbReference type="ARBA" id="ARBA00023004"/>
    </source>
</evidence>
<evidence type="ECO:0000313" key="8">
    <source>
        <dbReference type="Proteomes" id="UP000053372"/>
    </source>
</evidence>
<dbReference type="AlphaFoldDB" id="A0A0V7ZBA6"/>
<dbReference type="GO" id="GO:0004497">
    <property type="term" value="F:monooxygenase activity"/>
    <property type="evidence" value="ECO:0007669"/>
    <property type="project" value="UniProtKB-ARBA"/>
</dbReference>
<dbReference type="InterPro" id="IPR015881">
    <property type="entry name" value="ARHD_Rieske_2Fe_2S"/>
</dbReference>
<dbReference type="Proteomes" id="UP000053372">
    <property type="component" value="Unassembled WGS sequence"/>
</dbReference>
<dbReference type="SUPFAM" id="SSF50022">
    <property type="entry name" value="ISP domain"/>
    <property type="match status" value="1"/>
</dbReference>
<dbReference type="Pfam" id="PF19112">
    <property type="entry name" value="VanA_C"/>
    <property type="match status" value="1"/>
</dbReference>